<dbReference type="InterPro" id="IPR050767">
    <property type="entry name" value="Sel1_AlgK"/>
</dbReference>
<reference evidence="1 2" key="2">
    <citation type="submission" date="2023-10" db="EMBL/GenBank/DDBJ databases">
        <authorList>
            <person name="Choi B."/>
        </authorList>
    </citation>
    <scope>NUCLEOTIDE SEQUENCE [LARGE SCALE GENOMIC DNA]</scope>
    <source>
        <strain evidence="1 2">UMB0023</strain>
    </source>
</reference>
<dbReference type="PANTHER" id="PTHR11102">
    <property type="entry name" value="SEL-1-LIKE PROTEIN"/>
    <property type="match status" value="1"/>
</dbReference>
<dbReference type="SUPFAM" id="SSF81901">
    <property type="entry name" value="HCP-like"/>
    <property type="match status" value="4"/>
</dbReference>
<accession>A0A9X7F8C2</accession>
<keyword evidence="2" id="KW-1185">Reference proteome</keyword>
<dbReference type="RefSeq" id="WP_101755471.1">
    <property type="nucleotide sequence ID" value="NZ_CP136962.1"/>
</dbReference>
<reference evidence="2" key="1">
    <citation type="submission" date="2017-12" db="EMBL/GenBank/DDBJ databases">
        <title>Phylogenetic diversity of female urinary microbiome.</title>
        <authorList>
            <person name="Thomas-White K."/>
            <person name="Wolfe A.J."/>
        </authorList>
    </citation>
    <scope>NUCLEOTIDE SEQUENCE [LARGE SCALE GENOMIC DNA]</scope>
    <source>
        <strain evidence="2">UMB0023</strain>
    </source>
</reference>
<protein>
    <submittedName>
        <fullName evidence="1">Tetratricopeptide repeat protein</fullName>
    </submittedName>
</protein>
<name>A0A9X7F8C2_NEIPE</name>
<dbReference type="PANTHER" id="PTHR11102:SF160">
    <property type="entry name" value="ERAD-ASSOCIATED E3 UBIQUITIN-PROTEIN LIGASE COMPONENT HRD3"/>
    <property type="match status" value="1"/>
</dbReference>
<dbReference type="SMART" id="SM00671">
    <property type="entry name" value="SEL1"/>
    <property type="match status" value="10"/>
</dbReference>
<dbReference type="InterPro" id="IPR006597">
    <property type="entry name" value="Sel1-like"/>
</dbReference>
<proteinExistence type="predicted"/>
<dbReference type="AlphaFoldDB" id="A0A9X7F8C2"/>
<gene>
    <name evidence="1" type="ORF">CYJ98_004135</name>
</gene>
<dbReference type="InterPro" id="IPR011990">
    <property type="entry name" value="TPR-like_helical_dom_sf"/>
</dbReference>
<dbReference type="Proteomes" id="UP000234781">
    <property type="component" value="Chromosome"/>
</dbReference>
<dbReference type="Gene3D" id="1.25.40.10">
    <property type="entry name" value="Tetratricopeptide repeat domain"/>
    <property type="match status" value="4"/>
</dbReference>
<evidence type="ECO:0000313" key="1">
    <source>
        <dbReference type="EMBL" id="WOS98856.1"/>
    </source>
</evidence>
<sequence>MNAQQYEESFLLAEKLITQDPPDFARAIPLLCEAAEAGHIEAAFQLAGCLIEHHENAQDLAIAVSYLKQAAQAGHPYARYNLLQIEESRGIAIEDLVDAYQELAEEGLAPAQLRLMRLYADNGNDQEAVKWALKATEQQNPQAQYFLAQHYQYSSSPDLEYSHKLYQQSAAQGFIAAHWQLGLQYKLGQGVAQNPEKAIEHLRIAADYDIVPAQTSLAELLAASNPAEALEWFEKAAEQGDSNAHVALAEIYLLGKNTERDPQKAYQHAKFAADQNDPEGLRLLGDIHRYGLGRAVDADTARQYYQRSADLGNLVAYQKLLSDSALNNQQNYELTKEIALQRQEAERLYKLAFAAHYGLKRQQNYAEALDLYHQSAERGHSKSQTNLGMMYYSGQGVPVDYAQAAKWFEAAAKQRDTMAQYNLACLYYHGMGVEKDINNACFLLQEAIQHGHEQQDVLKELLAQWKQFAQKVSAA</sequence>
<organism evidence="1 2">
    <name type="scientific">Neisseria perflava</name>
    <dbReference type="NCBI Taxonomy" id="33053"/>
    <lineage>
        <taxon>Bacteria</taxon>
        <taxon>Pseudomonadati</taxon>
        <taxon>Pseudomonadota</taxon>
        <taxon>Betaproteobacteria</taxon>
        <taxon>Neisseriales</taxon>
        <taxon>Neisseriaceae</taxon>
        <taxon>Neisseria</taxon>
    </lineage>
</organism>
<evidence type="ECO:0000313" key="2">
    <source>
        <dbReference type="Proteomes" id="UP000234781"/>
    </source>
</evidence>
<dbReference type="Pfam" id="PF08238">
    <property type="entry name" value="Sel1"/>
    <property type="match status" value="11"/>
</dbReference>
<dbReference type="EMBL" id="CP136962">
    <property type="protein sequence ID" value="WOS98856.1"/>
    <property type="molecule type" value="Genomic_DNA"/>
</dbReference>